<proteinExistence type="predicted"/>
<gene>
    <name evidence="2" type="ORF">N0F65_005030</name>
</gene>
<reference evidence="2" key="1">
    <citation type="submission" date="2022-11" db="EMBL/GenBank/DDBJ databases">
        <authorList>
            <person name="Morgan W.R."/>
            <person name="Tartar A."/>
        </authorList>
    </citation>
    <scope>NUCLEOTIDE SEQUENCE</scope>
    <source>
        <strain evidence="2">ARSEF 373</strain>
    </source>
</reference>
<protein>
    <submittedName>
        <fullName evidence="2">Uncharacterized protein</fullName>
    </submittedName>
</protein>
<name>A0AAV2ZRC8_9STRA</name>
<keyword evidence="3" id="KW-1185">Reference proteome</keyword>
<accession>A0AAV2ZRC8</accession>
<feature type="non-terminal residue" evidence="2">
    <location>
        <position position="1"/>
    </location>
</feature>
<evidence type="ECO:0000256" key="1">
    <source>
        <dbReference type="SAM" id="MobiDB-lite"/>
    </source>
</evidence>
<dbReference type="AlphaFoldDB" id="A0AAV2ZRC8"/>
<sequence>WFGFFDGKAPAVERGPSLPSPSPNNTEHEPAWARTHGSLSHNSTRQHSCSAFATALDTTTKCSLSYILSVTPTATRPPSPVGHVHPATATAVSEHGYDATHNYGDEDDGGAYSNLISRSSNDRHERLTAVVLSVDPWPGGLAPLPIDPTKSSKYCMEQGCTRRAKRLRRCWRHGRAIYQRVLLLAVPLIVVDPSSARWPTAPTYPSLKAGAGRTAGASLAPLKIALALPFPMVSVGRTVEPHNKCPTNKMWLHVGKRCQVRGCAKAAYQRTH</sequence>
<evidence type="ECO:0000313" key="2">
    <source>
        <dbReference type="EMBL" id="DBA05180.1"/>
    </source>
</evidence>
<reference evidence="2" key="2">
    <citation type="journal article" date="2023" name="Microbiol Resour">
        <title>Decontamination and Annotation of the Draft Genome Sequence of the Oomycete Lagenidium giganteum ARSEF 373.</title>
        <authorList>
            <person name="Morgan W.R."/>
            <person name="Tartar A."/>
        </authorList>
    </citation>
    <scope>NUCLEOTIDE SEQUENCE</scope>
    <source>
        <strain evidence="2">ARSEF 373</strain>
    </source>
</reference>
<comment type="caution">
    <text evidence="2">The sequence shown here is derived from an EMBL/GenBank/DDBJ whole genome shotgun (WGS) entry which is preliminary data.</text>
</comment>
<feature type="region of interest" description="Disordered" evidence="1">
    <location>
        <begin position="1"/>
        <end position="44"/>
    </location>
</feature>
<evidence type="ECO:0000313" key="3">
    <source>
        <dbReference type="Proteomes" id="UP001146120"/>
    </source>
</evidence>
<dbReference type="EMBL" id="DAKRPA010000002">
    <property type="protein sequence ID" value="DBA05180.1"/>
    <property type="molecule type" value="Genomic_DNA"/>
</dbReference>
<organism evidence="2 3">
    <name type="scientific">Lagenidium giganteum</name>
    <dbReference type="NCBI Taxonomy" id="4803"/>
    <lineage>
        <taxon>Eukaryota</taxon>
        <taxon>Sar</taxon>
        <taxon>Stramenopiles</taxon>
        <taxon>Oomycota</taxon>
        <taxon>Peronosporomycetes</taxon>
        <taxon>Pythiales</taxon>
        <taxon>Pythiaceae</taxon>
    </lineage>
</organism>
<dbReference type="Proteomes" id="UP001146120">
    <property type="component" value="Unassembled WGS sequence"/>
</dbReference>